<dbReference type="Proteomes" id="UP000485484">
    <property type="component" value="Unassembled WGS sequence"/>
</dbReference>
<name>A0A1V5MDE5_UNCT6</name>
<organism evidence="2">
    <name type="scientific">candidate division TA06 bacterium ADurb.Bin417</name>
    <dbReference type="NCBI Taxonomy" id="1852828"/>
    <lineage>
        <taxon>Bacteria</taxon>
        <taxon>Bacteria division TA06</taxon>
    </lineage>
</organism>
<comment type="caution">
    <text evidence="2">The sequence shown here is derived from an EMBL/GenBank/DDBJ whole genome shotgun (WGS) entry which is preliminary data.</text>
</comment>
<accession>A0A1V5MDE5</accession>
<protein>
    <submittedName>
        <fullName evidence="2">Uncharacterized protein</fullName>
    </submittedName>
</protein>
<dbReference type="AlphaFoldDB" id="A0A1V5MDE5"/>
<dbReference type="EMBL" id="MWAK01000198">
    <property type="protein sequence ID" value="OPZ91155.1"/>
    <property type="molecule type" value="Genomic_DNA"/>
</dbReference>
<sequence length="272" mass="28054">MAGHPLQGLQLVPQAGRPLEFQPAGGLGHGRLQFPDQRRVAPLEEGPQGPDGPVVFGRGDQAGAGRQAAAQAVVKAGPDRPGRIDAAAAGGDRKDPAQVAQRAAQGPDIGEGSVIFAAGPGPPAHQRQGGKGPVAQAEKGETLVVLEVNVVMGLVGLDEPALQEEGLGLAGQRNGFEVGDLGYQAGGLGIERPAGLKVGLDPLTQGSGLADVKNPAVGGTEDVNARAIREFTNLRRKASGRFLFRPDRLRTAGSGPFRLRRHNSAAGWRCSR</sequence>
<evidence type="ECO:0000256" key="1">
    <source>
        <dbReference type="SAM" id="MobiDB-lite"/>
    </source>
</evidence>
<evidence type="ECO:0000313" key="2">
    <source>
        <dbReference type="EMBL" id="OPZ91155.1"/>
    </source>
</evidence>
<gene>
    <name evidence="2" type="ORF">BWY73_01162</name>
</gene>
<reference evidence="2" key="1">
    <citation type="submission" date="2017-02" db="EMBL/GenBank/DDBJ databases">
        <title>Delving into the versatile metabolic prowess of the omnipresent phylum Bacteroidetes.</title>
        <authorList>
            <person name="Nobu M.K."/>
            <person name="Mei R."/>
            <person name="Narihiro T."/>
            <person name="Kuroda K."/>
            <person name="Liu W.-T."/>
        </authorList>
    </citation>
    <scope>NUCLEOTIDE SEQUENCE</scope>
    <source>
        <strain evidence="2">ADurb.Bin417</strain>
    </source>
</reference>
<feature type="region of interest" description="Disordered" evidence="1">
    <location>
        <begin position="1"/>
        <end position="133"/>
    </location>
</feature>
<feature type="compositionally biased region" description="Low complexity" evidence="1">
    <location>
        <begin position="57"/>
        <end position="76"/>
    </location>
</feature>
<proteinExistence type="predicted"/>